<dbReference type="GO" id="GO:0005525">
    <property type="term" value="F:GTP binding"/>
    <property type="evidence" value="ECO:0007669"/>
    <property type="project" value="UniProtKB-UniRule"/>
</dbReference>
<keyword evidence="7 14" id="KW-0547">Nucleotide-binding</keyword>
<evidence type="ECO:0000256" key="10">
    <source>
        <dbReference type="ARBA" id="ARBA00023242"/>
    </source>
</evidence>
<evidence type="ECO:0000256" key="13">
    <source>
        <dbReference type="ARBA" id="ARBA00046149"/>
    </source>
</evidence>
<keyword evidence="9 14" id="KW-0342">GTP-binding</keyword>
<keyword evidence="10" id="KW-0539">Nucleus</keyword>
<evidence type="ECO:0000256" key="6">
    <source>
        <dbReference type="ARBA" id="ARBA00022701"/>
    </source>
</evidence>
<dbReference type="OrthoDB" id="10250004at2759"/>
<evidence type="ECO:0000256" key="4">
    <source>
        <dbReference type="ARBA" id="ARBA00009636"/>
    </source>
</evidence>
<name>S9U8D8_9TRYP</name>
<dbReference type="InterPro" id="IPR017975">
    <property type="entry name" value="Tubulin_CS"/>
</dbReference>
<dbReference type="GO" id="GO:0030030">
    <property type="term" value="P:cell projection organization"/>
    <property type="evidence" value="ECO:0007669"/>
    <property type="project" value="UniProtKB-KW"/>
</dbReference>
<dbReference type="GO" id="GO:0005814">
    <property type="term" value="C:centriole"/>
    <property type="evidence" value="ECO:0007669"/>
    <property type="project" value="UniProtKB-SubCell"/>
</dbReference>
<keyword evidence="6 14" id="KW-0493">Microtubule</keyword>
<dbReference type="GO" id="GO:0005200">
    <property type="term" value="F:structural constituent of cytoskeleton"/>
    <property type="evidence" value="ECO:0007669"/>
    <property type="project" value="InterPro"/>
</dbReference>
<evidence type="ECO:0000256" key="8">
    <source>
        <dbReference type="ARBA" id="ARBA00022794"/>
    </source>
</evidence>
<dbReference type="GO" id="GO:0005874">
    <property type="term" value="C:microtubule"/>
    <property type="evidence" value="ECO:0007669"/>
    <property type="project" value="UniProtKB-KW"/>
</dbReference>
<dbReference type="SUPFAM" id="SSF52490">
    <property type="entry name" value="Tubulin nucleotide-binding domain-like"/>
    <property type="match status" value="1"/>
</dbReference>
<dbReference type="Gene3D" id="3.40.50.1440">
    <property type="entry name" value="Tubulin/FtsZ, GTPase domain"/>
    <property type="match status" value="1"/>
</dbReference>
<dbReference type="GO" id="GO:0005929">
    <property type="term" value="C:cilium"/>
    <property type="evidence" value="ECO:0007669"/>
    <property type="project" value="UniProtKB-SubCell"/>
</dbReference>
<keyword evidence="8" id="KW-0970">Cilium biogenesis/degradation</keyword>
<dbReference type="Pfam" id="PF00091">
    <property type="entry name" value="Tubulin"/>
    <property type="match status" value="1"/>
</dbReference>
<evidence type="ECO:0000256" key="9">
    <source>
        <dbReference type="ARBA" id="ARBA00023134"/>
    </source>
</evidence>
<evidence type="ECO:0000256" key="3">
    <source>
        <dbReference type="ARBA" id="ARBA00004138"/>
    </source>
</evidence>
<organism evidence="16 17">
    <name type="scientific">Strigomonas culicis</name>
    <dbReference type="NCBI Taxonomy" id="28005"/>
    <lineage>
        <taxon>Eukaryota</taxon>
        <taxon>Discoba</taxon>
        <taxon>Euglenozoa</taxon>
        <taxon>Kinetoplastea</taxon>
        <taxon>Metakinetoplastina</taxon>
        <taxon>Trypanosomatida</taxon>
        <taxon>Trypanosomatidae</taxon>
        <taxon>Strigomonadinae</taxon>
        <taxon>Strigomonas</taxon>
    </lineage>
</organism>
<dbReference type="InterPro" id="IPR036525">
    <property type="entry name" value="Tubulin/FtsZ_GTPase_sf"/>
</dbReference>
<evidence type="ECO:0000256" key="14">
    <source>
        <dbReference type="RuleBase" id="RU000352"/>
    </source>
</evidence>
<dbReference type="SUPFAM" id="SSF55307">
    <property type="entry name" value="Tubulin C-terminal domain-like"/>
    <property type="match status" value="1"/>
</dbReference>
<comment type="similarity">
    <text evidence="4 14">Belongs to the tubulin family.</text>
</comment>
<keyword evidence="11" id="KW-0966">Cell projection</keyword>
<dbReference type="InterPro" id="IPR000217">
    <property type="entry name" value="Tubulin"/>
</dbReference>
<dbReference type="SMART" id="SM00864">
    <property type="entry name" value="Tubulin"/>
    <property type="match status" value="1"/>
</dbReference>
<dbReference type="CDD" id="cd02189">
    <property type="entry name" value="delta_zeta_tubulin-like"/>
    <property type="match status" value="1"/>
</dbReference>
<dbReference type="PANTHER" id="PTHR11588">
    <property type="entry name" value="TUBULIN"/>
    <property type="match status" value="1"/>
</dbReference>
<evidence type="ECO:0000256" key="12">
    <source>
        <dbReference type="ARBA" id="ARBA00030594"/>
    </source>
</evidence>
<evidence type="ECO:0000256" key="1">
    <source>
        <dbReference type="ARBA" id="ARBA00004114"/>
    </source>
</evidence>
<evidence type="ECO:0000256" key="11">
    <source>
        <dbReference type="ARBA" id="ARBA00023273"/>
    </source>
</evidence>
<evidence type="ECO:0000259" key="15">
    <source>
        <dbReference type="SMART" id="SM00864"/>
    </source>
</evidence>
<evidence type="ECO:0000313" key="16">
    <source>
        <dbReference type="EMBL" id="EPY25133.1"/>
    </source>
</evidence>
<dbReference type="AlphaFoldDB" id="S9U8D8"/>
<sequence>MSTAHVFVGQCGNQLGTAFLDTLAQEADESQSEEYQLLVSSTHFRPALKRPKVPAKRTAGAALSGTSVSRELPQPRCVMIDMEPKVIDQMVTRRNGSAGDGEAAALYNLAPQQCVMQGSGSANNWAYGYLQQGAKSRDAIEEALRREGEAAAASISTYHVVHSVAGGTGSGVSCLVAEVVKDLFPTATLLHTVVWPFDCGEVVTQWFNTVLCMASLRDSVDGVFVAFNEDVADQLRGRYATVGLPQKAEVHFDAMNHRISRLLTPLHLPALLYAVPPPYKAVSANTLGRGDGEAPLPEPLRFARSEDLVEALTLDPATKFFTGALVPKLPTGTTRWSAVVEEVARRAQQAFTAPSVFHTQSGLSPYGMNSPHTCLWTLRGYESRTTGMRELQRRMTAADRFPLSALLVSPLTASRPSPSGADQEVTLYGPSPRIGAGLQRALERTEELLHVGAFAHHFEQYGVGKHELLDCTAKLWDTVAAYTPRGGVRSGGANAPGGCAKRV</sequence>
<dbReference type="InterPro" id="IPR002967">
    <property type="entry name" value="Delta_tubulin"/>
</dbReference>
<protein>
    <recommendedName>
        <fullName evidence="5">Tubulin delta chain</fullName>
    </recommendedName>
    <alternativeName>
        <fullName evidence="12">Delta-tubulin</fullName>
    </alternativeName>
</protein>
<evidence type="ECO:0000313" key="17">
    <source>
        <dbReference type="Proteomes" id="UP000015354"/>
    </source>
</evidence>
<dbReference type="PRINTS" id="PR01161">
    <property type="entry name" value="TUBULIN"/>
</dbReference>
<dbReference type="EMBL" id="ATMH01006826">
    <property type="protein sequence ID" value="EPY25133.1"/>
    <property type="molecule type" value="Genomic_DNA"/>
</dbReference>
<gene>
    <name evidence="16" type="ORF">STCU_06826</name>
</gene>
<dbReference type="PRINTS" id="PR01224">
    <property type="entry name" value="DELTATUBULIN"/>
</dbReference>
<dbReference type="GO" id="GO:0005634">
    <property type="term" value="C:nucleus"/>
    <property type="evidence" value="ECO:0007669"/>
    <property type="project" value="UniProtKB-SubCell"/>
</dbReference>
<dbReference type="PROSITE" id="PS00227">
    <property type="entry name" value="TUBULIN"/>
    <property type="match status" value="1"/>
</dbReference>
<evidence type="ECO:0000256" key="7">
    <source>
        <dbReference type="ARBA" id="ARBA00022741"/>
    </source>
</evidence>
<dbReference type="Proteomes" id="UP000015354">
    <property type="component" value="Unassembled WGS sequence"/>
</dbReference>
<proteinExistence type="inferred from homology"/>
<accession>S9U8D8</accession>
<comment type="function">
    <text evidence="13">Acts as a positive regulator of hedgehog signaling and regulates ciliary function.</text>
</comment>
<feature type="domain" description="Tubulin/FtsZ GTPase" evidence="15">
    <location>
        <begin position="64"/>
        <end position="270"/>
    </location>
</feature>
<dbReference type="InterPro" id="IPR003008">
    <property type="entry name" value="Tubulin_FtsZ_GTPase"/>
</dbReference>
<evidence type="ECO:0000256" key="5">
    <source>
        <dbReference type="ARBA" id="ARBA00014184"/>
    </source>
</evidence>
<comment type="subcellular location">
    <subcellularLocation>
        <location evidence="3">Cell projection</location>
        <location evidence="3">Cilium</location>
    </subcellularLocation>
    <subcellularLocation>
        <location evidence="1">Cytoplasm</location>
        <location evidence="1">Cytoskeleton</location>
        <location evidence="1">Microtubule organizing center</location>
        <location evidence="1">Centrosome</location>
        <location evidence="1">Centriole</location>
    </subcellularLocation>
    <subcellularLocation>
        <location evidence="2">Nucleus</location>
    </subcellularLocation>
</comment>
<dbReference type="GO" id="GO:0007017">
    <property type="term" value="P:microtubule-based process"/>
    <property type="evidence" value="ECO:0007669"/>
    <property type="project" value="InterPro"/>
</dbReference>
<keyword evidence="17" id="KW-1185">Reference proteome</keyword>
<reference evidence="16 17" key="1">
    <citation type="journal article" date="2013" name="PLoS ONE">
        <title>Predicting the Proteins of Angomonas deanei, Strigomonas culicis and Their Respective Endosymbionts Reveals New Aspects of the Trypanosomatidae Family.</title>
        <authorList>
            <person name="Motta M.C."/>
            <person name="Martins A.C."/>
            <person name="de Souza S.S."/>
            <person name="Catta-Preta C.M."/>
            <person name="Silva R."/>
            <person name="Klein C.C."/>
            <person name="de Almeida L.G."/>
            <person name="de Lima Cunha O."/>
            <person name="Ciapina L.P."/>
            <person name="Brocchi M."/>
            <person name="Colabardini A.C."/>
            <person name="de Araujo Lima B."/>
            <person name="Machado C.R."/>
            <person name="de Almeida Soares C.M."/>
            <person name="Probst C.M."/>
            <person name="de Menezes C.B."/>
            <person name="Thompson C.E."/>
            <person name="Bartholomeu D.C."/>
            <person name="Gradia D.F."/>
            <person name="Pavoni D.P."/>
            <person name="Grisard E.C."/>
            <person name="Fantinatti-Garboggini F."/>
            <person name="Marchini F.K."/>
            <person name="Rodrigues-Luiz G.F."/>
            <person name="Wagner G."/>
            <person name="Goldman G.H."/>
            <person name="Fietto J.L."/>
            <person name="Elias M.C."/>
            <person name="Goldman M.H."/>
            <person name="Sagot M.F."/>
            <person name="Pereira M."/>
            <person name="Stoco P.H."/>
            <person name="de Mendonca-Neto R.P."/>
            <person name="Teixeira S.M."/>
            <person name="Maciel T.E."/>
            <person name="de Oliveira Mendes T.A."/>
            <person name="Urmenyi T.P."/>
            <person name="de Souza W."/>
            <person name="Schenkman S."/>
            <person name="de Vasconcelos A.T."/>
        </authorList>
    </citation>
    <scope>NUCLEOTIDE SEQUENCE [LARGE SCALE GENOMIC DNA]</scope>
</reference>
<dbReference type="InterPro" id="IPR008280">
    <property type="entry name" value="Tub_FtsZ_C"/>
</dbReference>
<comment type="caution">
    <text evidence="16">The sequence shown here is derived from an EMBL/GenBank/DDBJ whole genome shotgun (WGS) entry which is preliminary data.</text>
</comment>
<evidence type="ECO:0000256" key="2">
    <source>
        <dbReference type="ARBA" id="ARBA00004123"/>
    </source>
</evidence>